<proteinExistence type="predicted"/>
<gene>
    <name evidence="9" type="ORF">HA227_01835</name>
</gene>
<feature type="domain" description="Digeranylgeranylglycerophospholipid reductase catalytic" evidence="8">
    <location>
        <begin position="241"/>
        <end position="326"/>
    </location>
</feature>
<keyword evidence="7" id="KW-1208">Phospholipid metabolism</keyword>
<dbReference type="Gene3D" id="3.30.9.10">
    <property type="entry name" value="D-Amino Acid Oxidase, subunit A, domain 2"/>
    <property type="match status" value="1"/>
</dbReference>
<evidence type="ECO:0000313" key="9">
    <source>
        <dbReference type="EMBL" id="HIH32971.1"/>
    </source>
</evidence>
<sequence length="469" mass="51579">MGRGRRGLGRIGSTGFPGLSRLQTMQLTSIKANQEMHEHFTRLTTIGNTPAAEAIRLTIALKAKGEETVQNHYEIIIIGAGPGGLFAGQKAASLGLKVLVLDRKQEIGPPKRCAEGLGLGWFKRLKLKPEKEWAVQAIYGATLWAPNGKSITLKSKKIAGYVLERKVFEKKLALEAARKGAKILVKANVEKCERKNGTVEVTVNEYNEYKTYSAPLIIAADGVDSRVARMLGVNTANKLPDMDSGFQYEMTNLKNYDEKTLHMFFGTKIASRGYCWIFPKRKNTANVGIGIGASEQKSAKEYLDAFISSKPEIFKDASIIEVNAGAIPVGGFLEDMTADNLLIVGDAAHMTDPIHGGGIGIAMEGGEMAAGIAAKACKAKNYTHEFLKQFNNEWYAKRGNQLKKRLKARLFLEKLTDDDFNYLAESITVEEALKITGGELDAKSKFFFLGKKLIQRPGLAKIMKKYFES</sequence>
<keyword evidence="5" id="KW-0443">Lipid metabolism</keyword>
<name>A0A7J4KSH5_9ARCH</name>
<dbReference type="Pfam" id="PF22578">
    <property type="entry name" value="GGR_cat"/>
    <property type="match status" value="1"/>
</dbReference>
<dbReference type="GO" id="GO:0008654">
    <property type="term" value="P:phospholipid biosynthetic process"/>
    <property type="evidence" value="ECO:0007669"/>
    <property type="project" value="UniProtKB-KW"/>
</dbReference>
<protein>
    <submittedName>
        <fullName evidence="9">NAD(P)/FAD-dependent oxidoreductase</fullName>
    </submittedName>
</protein>
<evidence type="ECO:0000256" key="4">
    <source>
        <dbReference type="ARBA" id="ARBA00023002"/>
    </source>
</evidence>
<evidence type="ECO:0000256" key="3">
    <source>
        <dbReference type="ARBA" id="ARBA00022827"/>
    </source>
</evidence>
<dbReference type="PANTHER" id="PTHR42685">
    <property type="entry name" value="GERANYLGERANYL DIPHOSPHATE REDUCTASE"/>
    <property type="match status" value="1"/>
</dbReference>
<keyword evidence="3" id="KW-0274">FAD</keyword>
<dbReference type="AlphaFoldDB" id="A0A7J4KSH5"/>
<evidence type="ECO:0000256" key="5">
    <source>
        <dbReference type="ARBA" id="ARBA00023098"/>
    </source>
</evidence>
<evidence type="ECO:0000256" key="2">
    <source>
        <dbReference type="ARBA" id="ARBA00022630"/>
    </source>
</evidence>
<dbReference type="EMBL" id="DUFJ01000048">
    <property type="protein sequence ID" value="HIH32971.1"/>
    <property type="molecule type" value="Genomic_DNA"/>
</dbReference>
<dbReference type="InterPro" id="IPR011777">
    <property type="entry name" value="Geranylgeranyl_Rdtase_fam"/>
</dbReference>
<evidence type="ECO:0000256" key="1">
    <source>
        <dbReference type="ARBA" id="ARBA00022516"/>
    </source>
</evidence>
<dbReference type="GO" id="GO:0016628">
    <property type="term" value="F:oxidoreductase activity, acting on the CH-CH group of donors, NAD or NADP as acceptor"/>
    <property type="evidence" value="ECO:0007669"/>
    <property type="project" value="InterPro"/>
</dbReference>
<dbReference type="InterPro" id="IPR054715">
    <property type="entry name" value="GGR_cat"/>
</dbReference>
<accession>A0A7J4KSH5</accession>
<evidence type="ECO:0000256" key="6">
    <source>
        <dbReference type="ARBA" id="ARBA00023209"/>
    </source>
</evidence>
<keyword evidence="1" id="KW-0444">Lipid biosynthesis</keyword>
<dbReference type="InterPro" id="IPR036188">
    <property type="entry name" value="FAD/NAD-bd_sf"/>
</dbReference>
<keyword evidence="6" id="KW-0594">Phospholipid biosynthesis</keyword>
<dbReference type="Proteomes" id="UP000527315">
    <property type="component" value="Unassembled WGS sequence"/>
</dbReference>
<evidence type="ECO:0000259" key="8">
    <source>
        <dbReference type="Pfam" id="PF22578"/>
    </source>
</evidence>
<dbReference type="SUPFAM" id="SSF51905">
    <property type="entry name" value="FAD/NAD(P)-binding domain"/>
    <property type="match status" value="1"/>
</dbReference>
<evidence type="ECO:0000313" key="10">
    <source>
        <dbReference type="Proteomes" id="UP000527315"/>
    </source>
</evidence>
<keyword evidence="2" id="KW-0285">Flavoprotein</keyword>
<dbReference type="Gene3D" id="3.50.50.60">
    <property type="entry name" value="FAD/NAD(P)-binding domain"/>
    <property type="match status" value="1"/>
</dbReference>
<dbReference type="PRINTS" id="PR00420">
    <property type="entry name" value="RNGMNOXGNASE"/>
</dbReference>
<dbReference type="Pfam" id="PF12831">
    <property type="entry name" value="FAD_oxidored"/>
    <property type="match status" value="1"/>
</dbReference>
<reference evidence="10" key="1">
    <citation type="journal article" date="2020" name="bioRxiv">
        <title>A rank-normalized archaeal taxonomy based on genome phylogeny resolves widespread incomplete and uneven classifications.</title>
        <authorList>
            <person name="Rinke C."/>
            <person name="Chuvochina M."/>
            <person name="Mussig A.J."/>
            <person name="Chaumeil P.-A."/>
            <person name="Waite D.W."/>
            <person name="Whitman W.B."/>
            <person name="Parks D.H."/>
            <person name="Hugenholtz P."/>
        </authorList>
    </citation>
    <scope>NUCLEOTIDE SEQUENCE [LARGE SCALE GENOMIC DNA]</scope>
</reference>
<evidence type="ECO:0000256" key="7">
    <source>
        <dbReference type="ARBA" id="ARBA00023264"/>
    </source>
</evidence>
<dbReference type="InterPro" id="IPR050407">
    <property type="entry name" value="Geranylgeranyl_reductase"/>
</dbReference>
<organism evidence="9 10">
    <name type="scientific">Candidatus Iainarchaeum sp</name>
    <dbReference type="NCBI Taxonomy" id="3101447"/>
    <lineage>
        <taxon>Archaea</taxon>
        <taxon>Candidatus Iainarchaeota</taxon>
        <taxon>Candidatus Iainarchaeia</taxon>
        <taxon>Candidatus Iainarchaeales</taxon>
        <taxon>Candidatus Iainarchaeaceae</taxon>
        <taxon>Candidatus Iainarchaeum</taxon>
    </lineage>
</organism>
<dbReference type="NCBIfam" id="TIGR02032">
    <property type="entry name" value="GG-red-SF"/>
    <property type="match status" value="1"/>
</dbReference>
<dbReference type="PANTHER" id="PTHR42685:SF18">
    <property type="entry name" value="DIGERANYLGERANYLGLYCEROPHOSPHOLIPID REDUCTASE"/>
    <property type="match status" value="1"/>
</dbReference>
<keyword evidence="4" id="KW-0560">Oxidoreductase</keyword>
<comment type="caution">
    <text evidence="9">The sequence shown here is derived from an EMBL/GenBank/DDBJ whole genome shotgun (WGS) entry which is preliminary data.</text>
</comment>